<dbReference type="PANTHER" id="PTHR24189:SF50">
    <property type="entry name" value="ANKYRIN REPEAT AND SOCS BOX PROTEIN 2"/>
    <property type="match status" value="1"/>
</dbReference>
<dbReference type="SMART" id="SM00248">
    <property type="entry name" value="ANK"/>
    <property type="match status" value="4"/>
</dbReference>
<dbReference type="EMBL" id="CDMZ01005897">
    <property type="protein sequence ID" value="CEM55646.1"/>
    <property type="molecule type" value="Genomic_DNA"/>
</dbReference>
<dbReference type="InterPro" id="IPR036770">
    <property type="entry name" value="Ankyrin_rpt-contain_sf"/>
</dbReference>
<feature type="region of interest" description="Disordered" evidence="4">
    <location>
        <begin position="235"/>
        <end position="260"/>
    </location>
</feature>
<feature type="repeat" description="ANK" evidence="3">
    <location>
        <begin position="452"/>
        <end position="484"/>
    </location>
</feature>
<feature type="repeat" description="ANK" evidence="3">
    <location>
        <begin position="160"/>
        <end position="192"/>
    </location>
</feature>
<name>A0A0G4IEJ5_9ALVE</name>
<sequence>MEEAAVSSPETALTVDSYLERLRALQTAIVSDLDIQVSLVEKTLRAKGGGEILVAAAAAGGVSIPSVRPEDVAVLDALDETRTQFSKSVKVQLGKVVRRHFEIDVGFLNEIGIGEMIREFRPVSAETTQLALADFLNGVSNGDDFRLCLKAGADVDGLVEGQTALIRAVCADNREAAEMIMSDGADLEAQAGEALGGVEGVVAGDTALVVGCRQRRWGLIRSLVAEGANVDAMGVDTDSEASDAVSESISEGPEEGSGSKIRCKKALQIACEAAEKDLDSQEENGGSDPSFGLRLRYDPQKEDPAVRSAVSEALKNLLMKTSDAADLKISARESCEKESLVHFFSWHEFEELLLLSLSRGCKIDAFDGVGWTALMNAAARFRPHNVQFLIDNGADVNMQAADGEDFAFTVAVPRTNYSTYLSNRREIHVLSVQKVLGILLEHGANMNSRGFLGQTALHRAVEGGALELVRFLVKAGADLQVRDVNERTPHDLAEIRSRPSEIVTILVPPPIVRQL</sequence>
<dbReference type="VEuPathDB" id="CryptoDB:Cvel_13723"/>
<dbReference type="PROSITE" id="PS50088">
    <property type="entry name" value="ANK_REPEAT"/>
    <property type="match status" value="3"/>
</dbReference>
<dbReference type="Pfam" id="PF00023">
    <property type="entry name" value="Ank"/>
    <property type="match status" value="1"/>
</dbReference>
<evidence type="ECO:0000256" key="2">
    <source>
        <dbReference type="ARBA" id="ARBA00023043"/>
    </source>
</evidence>
<organism evidence="5">
    <name type="scientific">Chromera velia CCMP2878</name>
    <dbReference type="NCBI Taxonomy" id="1169474"/>
    <lineage>
        <taxon>Eukaryota</taxon>
        <taxon>Sar</taxon>
        <taxon>Alveolata</taxon>
        <taxon>Colpodellida</taxon>
        <taxon>Chromeraceae</taxon>
        <taxon>Chromera</taxon>
    </lineage>
</organism>
<dbReference type="AlphaFoldDB" id="A0A0G4IEJ5"/>
<feature type="repeat" description="ANK" evidence="3">
    <location>
        <begin position="369"/>
        <end position="401"/>
    </location>
</feature>
<dbReference type="InterPro" id="IPR002110">
    <property type="entry name" value="Ankyrin_rpt"/>
</dbReference>
<dbReference type="PROSITE" id="PS50297">
    <property type="entry name" value="ANK_REP_REGION"/>
    <property type="match status" value="1"/>
</dbReference>
<dbReference type="PANTHER" id="PTHR24189">
    <property type="entry name" value="MYOTROPHIN"/>
    <property type="match status" value="1"/>
</dbReference>
<evidence type="ECO:0000313" key="5">
    <source>
        <dbReference type="EMBL" id="CEM55646.1"/>
    </source>
</evidence>
<dbReference type="SUPFAM" id="SSF48403">
    <property type="entry name" value="Ankyrin repeat"/>
    <property type="match status" value="1"/>
</dbReference>
<dbReference type="Gene3D" id="1.25.40.20">
    <property type="entry name" value="Ankyrin repeat-containing domain"/>
    <property type="match status" value="3"/>
</dbReference>
<protein>
    <submittedName>
        <fullName evidence="5">Uncharacterized protein</fullName>
    </submittedName>
</protein>
<proteinExistence type="predicted"/>
<evidence type="ECO:0000256" key="4">
    <source>
        <dbReference type="SAM" id="MobiDB-lite"/>
    </source>
</evidence>
<reference evidence="5" key="1">
    <citation type="submission" date="2014-11" db="EMBL/GenBank/DDBJ databases">
        <authorList>
            <person name="Otto D Thomas"/>
            <person name="Naeem Raeece"/>
        </authorList>
    </citation>
    <scope>NUCLEOTIDE SEQUENCE</scope>
</reference>
<dbReference type="PhylomeDB" id="A0A0G4IEJ5"/>
<dbReference type="Pfam" id="PF13857">
    <property type="entry name" value="Ank_5"/>
    <property type="match status" value="1"/>
</dbReference>
<accession>A0A0G4IEJ5</accession>
<evidence type="ECO:0000256" key="1">
    <source>
        <dbReference type="ARBA" id="ARBA00022737"/>
    </source>
</evidence>
<feature type="compositionally biased region" description="Low complexity" evidence="4">
    <location>
        <begin position="246"/>
        <end position="259"/>
    </location>
</feature>
<keyword evidence="2 3" id="KW-0040">ANK repeat</keyword>
<evidence type="ECO:0000256" key="3">
    <source>
        <dbReference type="PROSITE-ProRule" id="PRU00023"/>
    </source>
</evidence>
<keyword evidence="1" id="KW-0677">Repeat</keyword>
<dbReference type="InterPro" id="IPR050745">
    <property type="entry name" value="Multifunctional_regulatory"/>
</dbReference>
<gene>
    <name evidence="5" type="ORF">Cvel_13723</name>
</gene>